<evidence type="ECO:0000313" key="3">
    <source>
        <dbReference type="Proteomes" id="UP000434052"/>
    </source>
</evidence>
<dbReference type="Proteomes" id="UP000434052">
    <property type="component" value="Unassembled WGS sequence"/>
</dbReference>
<sequence>MSAQIHATVVRRAFHVRFDKLVRVSVYQSGEGGVADHGLLLGLGDDDHLHYHTDSRGDVRYYRKEAVDIALSGKANAGHTHAQLHTHANRATLDAIPGHDAAQTGQVLRRSAAGLEWGDAGQFAGGGDMLSSVYDVDGDGIVDAAASVPWNGVTDTPSAFPPAAHSHDGDYDALGSATAAVAAHESLENNPHAVTAAQVGADPAGEAASQRAAHETAYDHDAYDAHLADTGNPHAVTAALAGADPAGEATTQRAAHEAAYDHTLIGTGGGATDHGALSGLEDDDHPQYHTDARGDARYERIDATILRTTDLAGPGAAETAARSDHDHDGSYDPAGEASSAVALHKTEPNAHTAASIGYDNGSSGAGGTNVQAAMDEVAGIAALAYNSRVPSGGSAGDMLVRQSDGAAGWQAPAAGGAGYINGLARRPQFKRTGPTEITLAGGCAYEIGGVIAFTSADIVYTMTGLSSSTAEWQYLYIKSGAAGTLTSADFVNSATAPVWDASRQGWYDASGNRCIFAVYTVGDGAIYAFVYANGLVTYQNEFATNISGTDLDMTYVVVQWTAPAFCRTVFGTFQNGGYGNNSATLFYRTAGETGSGVRISFSTGNGYGMEVVRVPVNADLQGEIVHNTNDGNLAWVYNTGWFLPEGM</sequence>
<dbReference type="OrthoDB" id="2623455at2"/>
<evidence type="ECO:0000313" key="2">
    <source>
        <dbReference type="EMBL" id="TVM34611.1"/>
    </source>
</evidence>
<dbReference type="AlphaFoldDB" id="A0A6P1ZHH0"/>
<dbReference type="RefSeq" id="WP_144304931.1">
    <property type="nucleotide sequence ID" value="NZ_QMIF01000004.1"/>
</dbReference>
<gene>
    <name evidence="2" type="ORF">DQK91_08550</name>
</gene>
<organism evidence="2 3">
    <name type="scientific">Oceanidesulfovibrio marinus</name>
    <dbReference type="NCBI Taxonomy" id="370038"/>
    <lineage>
        <taxon>Bacteria</taxon>
        <taxon>Pseudomonadati</taxon>
        <taxon>Thermodesulfobacteriota</taxon>
        <taxon>Desulfovibrionia</taxon>
        <taxon>Desulfovibrionales</taxon>
        <taxon>Desulfovibrionaceae</taxon>
        <taxon>Oceanidesulfovibrio</taxon>
    </lineage>
</organism>
<evidence type="ECO:0000256" key="1">
    <source>
        <dbReference type="SAM" id="MobiDB-lite"/>
    </source>
</evidence>
<reference evidence="2 3" key="1">
    <citation type="submission" date="2018-06" db="EMBL/GenBank/DDBJ databases">
        <title>Complete genome of Desulfovibrio marinus P48SEP.</title>
        <authorList>
            <person name="Crispim J.S."/>
            <person name="Vidigal P.M.P."/>
            <person name="Silva L.C.F."/>
            <person name="Araujo L.C."/>
            <person name="Laguardia C.N."/>
            <person name="Dias R.S."/>
            <person name="Sousa M.P."/>
            <person name="Paula S.O."/>
            <person name="Silva C."/>
        </authorList>
    </citation>
    <scope>NUCLEOTIDE SEQUENCE [LARGE SCALE GENOMIC DNA]</scope>
    <source>
        <strain evidence="2 3">P48SEP</strain>
    </source>
</reference>
<feature type="region of interest" description="Disordered" evidence="1">
    <location>
        <begin position="265"/>
        <end position="290"/>
    </location>
</feature>
<feature type="compositionally biased region" description="Basic and acidic residues" evidence="1">
    <location>
        <begin position="321"/>
        <end position="330"/>
    </location>
</feature>
<comment type="caution">
    <text evidence="2">The sequence shown here is derived from an EMBL/GenBank/DDBJ whole genome shotgun (WGS) entry which is preliminary data.</text>
</comment>
<protein>
    <submittedName>
        <fullName evidence="2">Uncharacterized protein</fullName>
    </submittedName>
</protein>
<proteinExistence type="predicted"/>
<accession>A0A6P1ZHH0</accession>
<feature type="region of interest" description="Disordered" evidence="1">
    <location>
        <begin position="309"/>
        <end position="339"/>
    </location>
</feature>
<dbReference type="EMBL" id="QMIF01000004">
    <property type="protein sequence ID" value="TVM34611.1"/>
    <property type="molecule type" value="Genomic_DNA"/>
</dbReference>
<name>A0A6P1ZHH0_9BACT</name>